<evidence type="ECO:0000313" key="1">
    <source>
        <dbReference type="EMBL" id="MBM7035993.1"/>
    </source>
</evidence>
<reference evidence="1 2" key="1">
    <citation type="submission" date="2021-02" db="EMBL/GenBank/DDBJ databases">
        <authorList>
            <person name="Park J.-S."/>
        </authorList>
    </citation>
    <scope>NUCLEOTIDE SEQUENCE [LARGE SCALE GENOMIC DNA]</scope>
    <source>
        <strain evidence="1 2">188UL20-2</strain>
    </source>
</reference>
<dbReference type="Gene3D" id="3.40.50.11010">
    <property type="match status" value="1"/>
</dbReference>
<dbReference type="EMBL" id="JAFEUM010000002">
    <property type="protein sequence ID" value="MBM7035993.1"/>
    <property type="molecule type" value="Genomic_DNA"/>
</dbReference>
<dbReference type="Proteomes" id="UP000809621">
    <property type="component" value="Unassembled WGS sequence"/>
</dbReference>
<organism evidence="1 2">
    <name type="scientific">Vibrio ulleungensis</name>
    <dbReference type="NCBI Taxonomy" id="2807619"/>
    <lineage>
        <taxon>Bacteria</taxon>
        <taxon>Pseudomonadati</taxon>
        <taxon>Pseudomonadota</taxon>
        <taxon>Gammaproteobacteria</taxon>
        <taxon>Vibrionales</taxon>
        <taxon>Vibrionaceae</taxon>
        <taxon>Vibrio</taxon>
    </lineage>
</organism>
<sequence length="372" mass="41448">MRDLIVFGEDFNGLPSSTQHLVKHLSTTRKILWVNSIGLRKPKLTINDAKRAIGKLFGASKSDFRGTDTSSTTPHNIDVVNVRTIPAPSRHWERQLAKSLIRAQLVPKIEKLQLQAPILWTSLPTAADLCGLLGDTNVVYYCGDDFGALAGVDHDTVTTHEQELSNKADLILVASAKVQQKFPACKTTLIQHGVDFERFTQPTPRALDLPQGKPIAGFYGSLSKWLDYPLLNQLIANMPDWNFVFIGKNELSHSPLNPAPNLHILGPRPHSALPSYSQHWHVSLLPFLDTPQIQACSPLKLLEYIAAGNPVVHTHFDAAKPYLDQTNLANSAAQFERALRSHRELKQPQPASIQHDSWSSRAQFVDWLLELL</sequence>
<dbReference type="Pfam" id="PF13692">
    <property type="entry name" value="Glyco_trans_1_4"/>
    <property type="match status" value="1"/>
</dbReference>
<keyword evidence="2" id="KW-1185">Reference proteome</keyword>
<gene>
    <name evidence="1" type="ORF">JQC93_06180</name>
</gene>
<dbReference type="RefSeq" id="WP_205157606.1">
    <property type="nucleotide sequence ID" value="NZ_JAFEUM010000002.1"/>
</dbReference>
<proteinExistence type="predicted"/>
<evidence type="ECO:0000313" key="2">
    <source>
        <dbReference type="Proteomes" id="UP000809621"/>
    </source>
</evidence>
<dbReference type="SUPFAM" id="SSF53756">
    <property type="entry name" value="UDP-Glycosyltransferase/glycogen phosphorylase"/>
    <property type="match status" value="1"/>
</dbReference>
<accession>A0ABS2HIJ1</accession>
<protein>
    <submittedName>
        <fullName evidence="1">Glycosyltransferase family 1 protein</fullName>
    </submittedName>
</protein>
<comment type="caution">
    <text evidence="1">The sequence shown here is derived from an EMBL/GenBank/DDBJ whole genome shotgun (WGS) entry which is preliminary data.</text>
</comment>
<name>A0ABS2HIJ1_9VIBR</name>
<dbReference type="Gene3D" id="3.40.50.2000">
    <property type="entry name" value="Glycogen Phosphorylase B"/>
    <property type="match status" value="1"/>
</dbReference>